<name>L7UIG8_MYXSD</name>
<dbReference type="PROSITE" id="PS51186">
    <property type="entry name" value="GNAT"/>
    <property type="match status" value="1"/>
</dbReference>
<dbReference type="InterPro" id="IPR000182">
    <property type="entry name" value="GNAT_dom"/>
</dbReference>
<evidence type="ECO:0000313" key="3">
    <source>
        <dbReference type="Proteomes" id="UP000011131"/>
    </source>
</evidence>
<dbReference type="PANTHER" id="PTHR43072">
    <property type="entry name" value="N-ACETYLTRANSFERASE"/>
    <property type="match status" value="1"/>
</dbReference>
<dbReference type="SUPFAM" id="SSF55729">
    <property type="entry name" value="Acyl-CoA N-acyltransferases (Nat)"/>
    <property type="match status" value="1"/>
</dbReference>
<evidence type="ECO:0000259" key="1">
    <source>
        <dbReference type="PROSITE" id="PS51186"/>
    </source>
</evidence>
<evidence type="ECO:0000313" key="2">
    <source>
        <dbReference type="EMBL" id="AGC47808.1"/>
    </source>
</evidence>
<dbReference type="CDD" id="cd04301">
    <property type="entry name" value="NAT_SF"/>
    <property type="match status" value="1"/>
</dbReference>
<dbReference type="EMBL" id="CP004025">
    <property type="protein sequence ID" value="AGC47808.1"/>
    <property type="molecule type" value="Genomic_DNA"/>
</dbReference>
<reference evidence="2 3" key="1">
    <citation type="journal article" date="2013" name="Genome Announc.">
        <title>Complete genome sequence of Myxococcus stipitatus strain DSM 14675, a fruiting myxobacterium.</title>
        <authorList>
            <person name="Huntley S."/>
            <person name="Kneip S."/>
            <person name="Treuner-Lange A."/>
            <person name="Sogaard-Andersen L."/>
        </authorList>
    </citation>
    <scope>NUCLEOTIDE SEQUENCE [LARGE SCALE GENOMIC DNA]</scope>
    <source>
        <strain evidence="3">DSM 14675 / JCM 12634 / Mx s8</strain>
    </source>
</reference>
<accession>L7UIG8</accession>
<dbReference type="eggNOG" id="COG1247">
    <property type="taxonomic scope" value="Bacteria"/>
</dbReference>
<dbReference type="AlphaFoldDB" id="L7UIG8"/>
<dbReference type="InterPro" id="IPR016181">
    <property type="entry name" value="Acyl_CoA_acyltransferase"/>
</dbReference>
<protein>
    <submittedName>
        <fullName evidence="2">Acetyltransferase</fullName>
    </submittedName>
</protein>
<dbReference type="RefSeq" id="WP_015352062.1">
    <property type="nucleotide sequence ID" value="NC_020126.1"/>
</dbReference>
<dbReference type="KEGG" id="msd:MYSTI_06535"/>
<gene>
    <name evidence="2" type="ordered locus">MYSTI_06535</name>
</gene>
<dbReference type="OrthoDB" id="5494118at2"/>
<dbReference type="Gene3D" id="3.40.630.30">
    <property type="match status" value="1"/>
</dbReference>
<keyword evidence="3" id="KW-1185">Reference proteome</keyword>
<dbReference type="PATRIC" id="fig|1278073.3.peg.6635"/>
<dbReference type="GO" id="GO:0016747">
    <property type="term" value="F:acyltransferase activity, transferring groups other than amino-acyl groups"/>
    <property type="evidence" value="ECO:0007669"/>
    <property type="project" value="InterPro"/>
</dbReference>
<dbReference type="Pfam" id="PF00583">
    <property type="entry name" value="Acetyltransf_1"/>
    <property type="match status" value="1"/>
</dbReference>
<dbReference type="STRING" id="1278073.MYSTI_06535"/>
<feature type="domain" description="N-acetyltransferase" evidence="1">
    <location>
        <begin position="163"/>
        <end position="320"/>
    </location>
</feature>
<dbReference type="Proteomes" id="UP000011131">
    <property type="component" value="Chromosome"/>
</dbReference>
<sequence>MPPRKTASSSEVLQGVLEALPLGQKLWVRGVTRDLAPLLRQGDAVRVLRCGPGDISAGDIALVRQGTRLTAQVVVSTQPWMTTTLLGTGARPGGALLGRVVSLRRGRWLVPLPRPLSPALWVAQRGLATAWGQRRTRLIYRAVRDFFFSGWSKPLRRHLVGPLEVRLLRPVDLEVLLTFAGERLSVSPTFLRRQLGDRWGRDAQERRGAAVGALDTQGRLHGFAWMDSYREEGLPLDGVWVRSLVVAPQARRMGVATQLVGRLLTEAHRQGEPRVQADVDEDNDASLRTFEGLGFQRASAELTNQTNEAWDAAGSTKRLIVFQRDSAP</sequence>
<dbReference type="HOGENOM" id="CLU_997177_0_0_7"/>
<proteinExistence type="predicted"/>
<organism evidence="2 3">
    <name type="scientific">Myxococcus stipitatus (strain DSM 14675 / JCM 12634 / Mx s8)</name>
    <dbReference type="NCBI Taxonomy" id="1278073"/>
    <lineage>
        <taxon>Bacteria</taxon>
        <taxon>Pseudomonadati</taxon>
        <taxon>Myxococcota</taxon>
        <taxon>Myxococcia</taxon>
        <taxon>Myxococcales</taxon>
        <taxon>Cystobacterineae</taxon>
        <taxon>Myxococcaceae</taxon>
        <taxon>Myxococcus</taxon>
    </lineage>
</organism>
<keyword evidence="2" id="KW-0808">Transferase</keyword>